<dbReference type="AlphaFoldDB" id="A0A7J6N875"/>
<comment type="caution">
    <text evidence="2">The sequence shown here is derived from an EMBL/GenBank/DDBJ whole genome shotgun (WGS) entry which is preliminary data.</text>
</comment>
<dbReference type="EMBL" id="JABANP010000701">
    <property type="protein sequence ID" value="KAF4679700.1"/>
    <property type="molecule type" value="Genomic_DNA"/>
</dbReference>
<proteinExistence type="predicted"/>
<evidence type="ECO:0000313" key="2">
    <source>
        <dbReference type="EMBL" id="KAF4679700.1"/>
    </source>
</evidence>
<sequence>MVEVAIPMRLTDRYRAGITTGRENACWAGRRWRVVRRKSTNGTAMPAILARLSLTLRRRRLARMLNIVVDVEWSREWHRLERASKLSTGAGRRIRSCRKKNLGGGSSADLEGSAEGSLGMSAARE</sequence>
<name>A0A7J6N875_PEROL</name>
<feature type="non-terminal residue" evidence="2">
    <location>
        <position position="125"/>
    </location>
</feature>
<gene>
    <name evidence="2" type="ORF">FOZ60_014749</name>
</gene>
<feature type="region of interest" description="Disordered" evidence="1">
    <location>
        <begin position="97"/>
        <end position="125"/>
    </location>
</feature>
<accession>A0A7J6N875</accession>
<dbReference type="Proteomes" id="UP000541610">
    <property type="component" value="Unassembled WGS sequence"/>
</dbReference>
<reference evidence="2 3" key="1">
    <citation type="submission" date="2020-04" db="EMBL/GenBank/DDBJ databases">
        <title>Perkinsus olseni comparative genomics.</title>
        <authorList>
            <person name="Bogema D.R."/>
        </authorList>
    </citation>
    <scope>NUCLEOTIDE SEQUENCE [LARGE SCALE GENOMIC DNA]</scope>
    <source>
        <strain evidence="2">00978-12</strain>
    </source>
</reference>
<evidence type="ECO:0000256" key="1">
    <source>
        <dbReference type="SAM" id="MobiDB-lite"/>
    </source>
</evidence>
<organism evidence="2 3">
    <name type="scientific">Perkinsus olseni</name>
    <name type="common">Perkinsus atlanticus</name>
    <dbReference type="NCBI Taxonomy" id="32597"/>
    <lineage>
        <taxon>Eukaryota</taxon>
        <taxon>Sar</taxon>
        <taxon>Alveolata</taxon>
        <taxon>Perkinsozoa</taxon>
        <taxon>Perkinsea</taxon>
        <taxon>Perkinsida</taxon>
        <taxon>Perkinsidae</taxon>
        <taxon>Perkinsus</taxon>
    </lineage>
</organism>
<evidence type="ECO:0000313" key="3">
    <source>
        <dbReference type="Proteomes" id="UP000541610"/>
    </source>
</evidence>
<protein>
    <submittedName>
        <fullName evidence="2">Uncharacterized protein</fullName>
    </submittedName>
</protein>